<evidence type="ECO:0000256" key="4">
    <source>
        <dbReference type="ARBA" id="ARBA00022840"/>
    </source>
</evidence>
<evidence type="ECO:0000256" key="3">
    <source>
        <dbReference type="ARBA" id="ARBA00022741"/>
    </source>
</evidence>
<keyword evidence="2" id="KW-0813">Transport</keyword>
<sequence length="430" mass="47877">MSKAMMSESTDDIGFGDTLLRVEGLTKYFSQGSGLIASLFNDEEVKAVDDVTFDIAKGETLGLVGESGCGKSTLARTVLRLLEPTDGAVWFKDDNLAEMSGEELRSMREDMQMIFQDPQSSLDPRMKVGPIVEEPMKAHGLYEGEREQRARMLLEKVGLDPQHYNRYPHQFSGGQRQRVNLARALAVNPDFIVCDEPTSALDASIQAQVLNTMRDLQEEFGLTYLFISHDLSVIRHISDRVAVMYLGQLVELSDTEELFENPQHPYTRALLQSIPVPDPRAGGQRGVLEGDVPSPIDPPSGCRFRTRCPRLIAPDEYDLSDTQWDQIKEFMRETERRTFEADGEASLRGEFFPDGTPSGEAGSIVESSIDDVLSDDWDAAEERMAESFAEQSICAKEVPSYEVEAEHGASRHFAACHLHRDSIDGSVADD</sequence>
<evidence type="ECO:0000259" key="5">
    <source>
        <dbReference type="PROSITE" id="PS50893"/>
    </source>
</evidence>
<dbReference type="PANTHER" id="PTHR43776">
    <property type="entry name" value="TRANSPORT ATP-BINDING PROTEIN"/>
    <property type="match status" value="1"/>
</dbReference>
<gene>
    <name evidence="6" type="ORF">SAMN04488124_1961</name>
</gene>
<dbReference type="InterPro" id="IPR003439">
    <property type="entry name" value="ABC_transporter-like_ATP-bd"/>
</dbReference>
<evidence type="ECO:0000256" key="2">
    <source>
        <dbReference type="ARBA" id="ARBA00022448"/>
    </source>
</evidence>
<dbReference type="PANTHER" id="PTHR43776:SF7">
    <property type="entry name" value="D,D-DIPEPTIDE TRANSPORT ATP-BINDING PROTEIN DDPF-RELATED"/>
    <property type="match status" value="1"/>
</dbReference>
<reference evidence="7" key="1">
    <citation type="submission" date="2016-10" db="EMBL/GenBank/DDBJ databases">
        <authorList>
            <person name="Varghese N."/>
            <person name="Submissions S."/>
        </authorList>
    </citation>
    <scope>NUCLEOTIDE SEQUENCE [LARGE SCALE GENOMIC DNA]</scope>
    <source>
        <strain evidence="7">CGMCC 1.8711</strain>
    </source>
</reference>
<evidence type="ECO:0000313" key="6">
    <source>
        <dbReference type="EMBL" id="SFR51215.1"/>
    </source>
</evidence>
<dbReference type="Gene3D" id="3.40.50.300">
    <property type="entry name" value="P-loop containing nucleotide triphosphate hydrolases"/>
    <property type="match status" value="1"/>
</dbReference>
<dbReference type="AlphaFoldDB" id="A0A1I6H9N7"/>
<dbReference type="FunFam" id="3.40.50.300:FF:000016">
    <property type="entry name" value="Oligopeptide ABC transporter ATP-binding component"/>
    <property type="match status" value="1"/>
</dbReference>
<accession>A0A1I6H9N7</accession>
<dbReference type="Pfam" id="PF00005">
    <property type="entry name" value="ABC_tran"/>
    <property type="match status" value="1"/>
</dbReference>
<evidence type="ECO:0000313" key="7">
    <source>
        <dbReference type="Proteomes" id="UP000243250"/>
    </source>
</evidence>
<dbReference type="InterPro" id="IPR003593">
    <property type="entry name" value="AAA+_ATPase"/>
</dbReference>
<dbReference type="GO" id="GO:0016887">
    <property type="term" value="F:ATP hydrolysis activity"/>
    <property type="evidence" value="ECO:0007669"/>
    <property type="project" value="InterPro"/>
</dbReference>
<dbReference type="GO" id="GO:0005524">
    <property type="term" value="F:ATP binding"/>
    <property type="evidence" value="ECO:0007669"/>
    <property type="project" value="UniProtKB-KW"/>
</dbReference>
<comment type="similarity">
    <text evidence="1">Belongs to the ABC transporter superfamily.</text>
</comment>
<dbReference type="GO" id="GO:0055085">
    <property type="term" value="P:transmembrane transport"/>
    <property type="evidence" value="ECO:0007669"/>
    <property type="project" value="UniProtKB-ARBA"/>
</dbReference>
<name>A0A1I6H9N7_9EURY</name>
<dbReference type="InterPro" id="IPR027417">
    <property type="entry name" value="P-loop_NTPase"/>
</dbReference>
<proteinExistence type="inferred from homology"/>
<keyword evidence="7" id="KW-1185">Reference proteome</keyword>
<protein>
    <submittedName>
        <fullName evidence="6">Peptide/nickel transport system ATP-binding protein</fullName>
    </submittedName>
</protein>
<dbReference type="PROSITE" id="PS50893">
    <property type="entry name" value="ABC_TRANSPORTER_2"/>
    <property type="match status" value="1"/>
</dbReference>
<dbReference type="NCBIfam" id="TIGR01727">
    <property type="entry name" value="oligo_HPY"/>
    <property type="match status" value="1"/>
</dbReference>
<evidence type="ECO:0000256" key="1">
    <source>
        <dbReference type="ARBA" id="ARBA00005417"/>
    </source>
</evidence>
<dbReference type="OrthoDB" id="18209at2157"/>
<keyword evidence="4 6" id="KW-0067">ATP-binding</keyword>
<dbReference type="SMART" id="SM00382">
    <property type="entry name" value="AAA"/>
    <property type="match status" value="1"/>
</dbReference>
<dbReference type="InterPro" id="IPR017871">
    <property type="entry name" value="ABC_transporter-like_CS"/>
</dbReference>
<dbReference type="RefSeq" id="WP_089879982.1">
    <property type="nucleotide sequence ID" value="NZ_FOYS01000003.1"/>
</dbReference>
<keyword evidence="3" id="KW-0547">Nucleotide-binding</keyword>
<dbReference type="PROSITE" id="PS00211">
    <property type="entry name" value="ABC_TRANSPORTER_1"/>
    <property type="match status" value="1"/>
</dbReference>
<dbReference type="CDD" id="cd03257">
    <property type="entry name" value="ABC_NikE_OppD_transporters"/>
    <property type="match status" value="1"/>
</dbReference>
<dbReference type="GO" id="GO:0015833">
    <property type="term" value="P:peptide transport"/>
    <property type="evidence" value="ECO:0007669"/>
    <property type="project" value="InterPro"/>
</dbReference>
<dbReference type="Pfam" id="PF08352">
    <property type="entry name" value="oligo_HPY"/>
    <property type="match status" value="1"/>
</dbReference>
<dbReference type="SUPFAM" id="SSF52540">
    <property type="entry name" value="P-loop containing nucleoside triphosphate hydrolases"/>
    <property type="match status" value="1"/>
</dbReference>
<dbReference type="Proteomes" id="UP000243250">
    <property type="component" value="Unassembled WGS sequence"/>
</dbReference>
<dbReference type="STRING" id="555875.SAMN04488124_1961"/>
<dbReference type="InterPro" id="IPR013563">
    <property type="entry name" value="Oligopep_ABC_C"/>
</dbReference>
<dbReference type="EMBL" id="FOYS01000003">
    <property type="protein sequence ID" value="SFR51215.1"/>
    <property type="molecule type" value="Genomic_DNA"/>
</dbReference>
<dbReference type="InterPro" id="IPR050319">
    <property type="entry name" value="ABC_transp_ATP-bind"/>
</dbReference>
<organism evidence="6 7">
    <name type="scientific">Halogeometricum limi</name>
    <dbReference type="NCBI Taxonomy" id="555875"/>
    <lineage>
        <taxon>Archaea</taxon>
        <taxon>Methanobacteriati</taxon>
        <taxon>Methanobacteriota</taxon>
        <taxon>Stenosarchaea group</taxon>
        <taxon>Halobacteria</taxon>
        <taxon>Halobacteriales</taxon>
        <taxon>Haloferacaceae</taxon>
        <taxon>Halogeometricum</taxon>
    </lineage>
</organism>
<feature type="domain" description="ABC transporter" evidence="5">
    <location>
        <begin position="20"/>
        <end position="271"/>
    </location>
</feature>